<dbReference type="PANTHER" id="PTHR30344">
    <property type="entry name" value="6-PHOSPHOGLUCONOLACTONASE-RELATED"/>
    <property type="match status" value="1"/>
</dbReference>
<protein>
    <recommendedName>
        <fullName evidence="4">6-phosphogluconolactonase</fullName>
    </recommendedName>
</protein>
<keyword evidence="3" id="KW-1185">Reference proteome</keyword>
<dbReference type="EMBL" id="JAZAVK010000098">
    <property type="protein sequence ID" value="KAK7423449.1"/>
    <property type="molecule type" value="Genomic_DNA"/>
</dbReference>
<evidence type="ECO:0000256" key="1">
    <source>
        <dbReference type="ARBA" id="ARBA00005564"/>
    </source>
</evidence>
<comment type="caution">
    <text evidence="2">The sequence shown here is derived from an EMBL/GenBank/DDBJ whole genome shotgun (WGS) entry which is preliminary data.</text>
</comment>
<dbReference type="PANTHER" id="PTHR30344:SF1">
    <property type="entry name" value="6-PHOSPHOGLUCONOLACTONASE"/>
    <property type="match status" value="1"/>
</dbReference>
<dbReference type="Gene3D" id="2.130.10.10">
    <property type="entry name" value="YVTN repeat-like/Quinoprotein amine dehydrogenase"/>
    <property type="match status" value="1"/>
</dbReference>
<dbReference type="InterPro" id="IPR015943">
    <property type="entry name" value="WD40/YVTN_repeat-like_dom_sf"/>
</dbReference>
<sequence length="434" mass="46089">MGSLPHPAVAPSSPSKRNAARALIPVLLLSLPIVALLFHCAYHSYECGHSVERFHGLEPAVPFPPIDGLAAHTFLYVASYGGSVTTLRLSRGSNAAAASWGLEPVAYTEGCAGSPSWLTLDATNSVLYCSDEGRTTGSEGSLSSFSTIEDGSLVRLANVRTVFGPVNAAVGGSALSTWDVEDPSTITPVQTRLFKMAQPGPNPSRQEVPHPHAAVVDPTGQFILVPDLGADLVRIYAVRDGELRLTEREPLFVAPGSGPRHLAFADKGDKTFMYLVTELGNTVVGYEVSYDAEFIAFEQVWTSGVYGKGNDVPAGSAASEIIVSPDSNFLILSSRNESSLELSNLDRGEVTSDLLINFAINSKTGHLDLLQEVPCGIRGPRQFSMNKAGTLVAVALQDDGRVAVMERDVEAGKLGRLVAHAEIDGEVTALVFNE</sequence>
<dbReference type="InterPro" id="IPR019405">
    <property type="entry name" value="Lactonase_7-beta_prop"/>
</dbReference>
<organism evidence="2 3">
    <name type="scientific">Neonectria magnoliae</name>
    <dbReference type="NCBI Taxonomy" id="2732573"/>
    <lineage>
        <taxon>Eukaryota</taxon>
        <taxon>Fungi</taxon>
        <taxon>Dikarya</taxon>
        <taxon>Ascomycota</taxon>
        <taxon>Pezizomycotina</taxon>
        <taxon>Sordariomycetes</taxon>
        <taxon>Hypocreomycetidae</taxon>
        <taxon>Hypocreales</taxon>
        <taxon>Nectriaceae</taxon>
        <taxon>Neonectria</taxon>
    </lineage>
</organism>
<proteinExistence type="inferred from homology"/>
<comment type="similarity">
    <text evidence="1">Belongs to the cycloisomerase 2 family.</text>
</comment>
<dbReference type="InterPro" id="IPR050282">
    <property type="entry name" value="Cycloisomerase_2"/>
</dbReference>
<dbReference type="Proteomes" id="UP001498421">
    <property type="component" value="Unassembled WGS sequence"/>
</dbReference>
<evidence type="ECO:0000313" key="2">
    <source>
        <dbReference type="EMBL" id="KAK7423449.1"/>
    </source>
</evidence>
<name>A0ABR1HR52_9HYPO</name>
<dbReference type="Pfam" id="PF10282">
    <property type="entry name" value="Lactonase"/>
    <property type="match status" value="1"/>
</dbReference>
<evidence type="ECO:0008006" key="4">
    <source>
        <dbReference type="Google" id="ProtNLM"/>
    </source>
</evidence>
<dbReference type="SUPFAM" id="SSF75011">
    <property type="entry name" value="3-carboxy-cis,cis-mucoante lactonizing enzyme"/>
    <property type="match status" value="1"/>
</dbReference>
<evidence type="ECO:0000313" key="3">
    <source>
        <dbReference type="Proteomes" id="UP001498421"/>
    </source>
</evidence>
<accession>A0ABR1HR52</accession>
<reference evidence="2 3" key="1">
    <citation type="journal article" date="2025" name="Microbiol. Resour. Announc.">
        <title>Draft genome sequences for Neonectria magnoliae and Neonectria punicea, canker pathogens of Liriodendron tulipifera and Acer saccharum in West Virginia.</title>
        <authorList>
            <person name="Petronek H.M."/>
            <person name="Kasson M.T."/>
            <person name="Metheny A.M."/>
            <person name="Stauder C.M."/>
            <person name="Lovett B."/>
            <person name="Lynch S.C."/>
            <person name="Garnas J.R."/>
            <person name="Kasson L.R."/>
            <person name="Stajich J.E."/>
        </authorList>
    </citation>
    <scope>NUCLEOTIDE SEQUENCE [LARGE SCALE GENOMIC DNA]</scope>
    <source>
        <strain evidence="2 3">NRRL 64651</strain>
    </source>
</reference>
<gene>
    <name evidence="2" type="ORF">QQZ08_009018</name>
</gene>